<name>A0A1B0CTF9_LUTLO</name>
<organism evidence="6 7">
    <name type="scientific">Lutzomyia longipalpis</name>
    <name type="common">Sand fly</name>
    <dbReference type="NCBI Taxonomy" id="7200"/>
    <lineage>
        <taxon>Eukaryota</taxon>
        <taxon>Metazoa</taxon>
        <taxon>Ecdysozoa</taxon>
        <taxon>Arthropoda</taxon>
        <taxon>Hexapoda</taxon>
        <taxon>Insecta</taxon>
        <taxon>Pterygota</taxon>
        <taxon>Neoptera</taxon>
        <taxon>Endopterygota</taxon>
        <taxon>Diptera</taxon>
        <taxon>Nematocera</taxon>
        <taxon>Psychodoidea</taxon>
        <taxon>Psychodidae</taxon>
        <taxon>Lutzomyia</taxon>
        <taxon>Lutzomyia</taxon>
    </lineage>
</organism>
<feature type="region of interest" description="Disordered" evidence="3">
    <location>
        <begin position="53"/>
        <end position="80"/>
    </location>
</feature>
<reference evidence="7" key="1">
    <citation type="submission" date="2012-05" db="EMBL/GenBank/DDBJ databases">
        <title>Whole Genome Assembly of Lutzomyia longipalpis.</title>
        <authorList>
            <person name="Richards S."/>
            <person name="Qu C."/>
            <person name="Dillon R."/>
            <person name="Worley K."/>
            <person name="Scherer S."/>
            <person name="Batterton M."/>
            <person name="Taylor A."/>
            <person name="Hawes A."/>
            <person name="Hernandez B."/>
            <person name="Kovar C."/>
            <person name="Mandapat C."/>
            <person name="Pham C."/>
            <person name="Qu C."/>
            <person name="Jing C."/>
            <person name="Bess C."/>
            <person name="Bandaranaike D."/>
            <person name="Ngo D."/>
            <person name="Ongeri F."/>
            <person name="Arias F."/>
            <person name="Lara F."/>
            <person name="Weissenberger G."/>
            <person name="Kamau G."/>
            <person name="Han H."/>
            <person name="Shen H."/>
            <person name="Dinh H."/>
            <person name="Khalil I."/>
            <person name="Jones J."/>
            <person name="Shafer J."/>
            <person name="Jayaseelan J."/>
            <person name="Quiroz J."/>
            <person name="Blankenburg K."/>
            <person name="Nguyen L."/>
            <person name="Jackson L."/>
            <person name="Francisco L."/>
            <person name="Tang L.-Y."/>
            <person name="Pu L.-L."/>
            <person name="Perales L."/>
            <person name="Lorensuhewa L."/>
            <person name="Munidasa M."/>
            <person name="Coyle M."/>
            <person name="Taylor M."/>
            <person name="Puazo M."/>
            <person name="Firestine M."/>
            <person name="Scheel M."/>
            <person name="Javaid M."/>
            <person name="Wang M."/>
            <person name="Li M."/>
            <person name="Tabassum N."/>
            <person name="Saada N."/>
            <person name="Osuji N."/>
            <person name="Aqrawi P."/>
            <person name="Fu Q."/>
            <person name="Thornton R."/>
            <person name="Raj R."/>
            <person name="Goodspeed R."/>
            <person name="Mata R."/>
            <person name="Najjar R."/>
            <person name="Gubbala S."/>
            <person name="Lee S."/>
            <person name="Denson S."/>
            <person name="Patil S."/>
            <person name="Macmil S."/>
            <person name="Qi S."/>
            <person name="Matskevitch T."/>
            <person name="Palculict T."/>
            <person name="Mathew T."/>
            <person name="Vee V."/>
            <person name="Velamala V."/>
            <person name="Korchina V."/>
            <person name="Cai W."/>
            <person name="Liu W."/>
            <person name="Dai W."/>
            <person name="Zou X."/>
            <person name="Zhu Y."/>
            <person name="Zhang Y."/>
            <person name="Wu Y.-Q."/>
            <person name="Xin Y."/>
            <person name="Nazarath L."/>
            <person name="Kovar C."/>
            <person name="Han Y."/>
            <person name="Muzny D."/>
            <person name="Gibbs R."/>
        </authorList>
    </citation>
    <scope>NUCLEOTIDE SEQUENCE [LARGE SCALE GENOMIC DNA]</scope>
    <source>
        <strain evidence="7">Jacobina</strain>
    </source>
</reference>
<proteinExistence type="inferred from homology"/>
<accession>A0A1B0CTF9</accession>
<dbReference type="FunFam" id="3.30.2300.10:FF:000001">
    <property type="entry name" value="THUMP domain-containing protein 1"/>
    <property type="match status" value="1"/>
</dbReference>
<keyword evidence="2" id="KW-0694">RNA-binding</keyword>
<dbReference type="PANTHER" id="PTHR13452:SF10">
    <property type="entry name" value="THUMP DOMAIN-CONTAINING PROTEIN 1"/>
    <property type="match status" value="1"/>
</dbReference>
<dbReference type="Proteomes" id="UP000092461">
    <property type="component" value="Unassembled WGS sequence"/>
</dbReference>
<comment type="similarity">
    <text evidence="1">Belongs to the THUMPD1 family.</text>
</comment>
<evidence type="ECO:0000256" key="2">
    <source>
        <dbReference type="PROSITE-ProRule" id="PRU00529"/>
    </source>
</evidence>
<sequence length="300" mass="33651">MSEAKRKNNYKNEQMKHRKLSFLELGMKGFMATCNFREKDCIRECYNILNQYMDTSMNDPPPEEEPTADKKSDDEEEEDISKALQKDLDKEKQRNQKKFHKFNVADTGVTNCVFIATSIDDPVGLGVKIARDIAATKVQRTKFLLRLIPVEVVCRANLRSITDAVGSLCDKYVLQEPKTFSVVFNRRYNNAILRDDVIKEVADVVTSKNSGNKVNLTEPEISVVVEIIKGMCCISVLPDYLKLKKYNLLELADVTNKGETKGGGVVAKETPLDAPEMPSEGTEAEGDAKEVQGATKDEDI</sequence>
<evidence type="ECO:0000256" key="1">
    <source>
        <dbReference type="ARBA" id="ARBA00060731"/>
    </source>
</evidence>
<keyword evidence="7" id="KW-1185">Reference proteome</keyword>
<dbReference type="GO" id="GO:0006400">
    <property type="term" value="P:tRNA modification"/>
    <property type="evidence" value="ECO:0007669"/>
    <property type="project" value="InterPro"/>
</dbReference>
<evidence type="ECO:0000256" key="3">
    <source>
        <dbReference type="SAM" id="MobiDB-lite"/>
    </source>
</evidence>
<dbReference type="InterPro" id="IPR004114">
    <property type="entry name" value="THUMP_dom"/>
</dbReference>
<dbReference type="AlphaFoldDB" id="A0A1B0CTF9"/>
<feature type="compositionally biased region" description="Basic and acidic residues" evidence="3">
    <location>
        <begin position="286"/>
        <end position="300"/>
    </location>
</feature>
<dbReference type="SUPFAM" id="SSF143437">
    <property type="entry name" value="THUMP domain-like"/>
    <property type="match status" value="1"/>
</dbReference>
<protein>
    <submittedName>
        <fullName evidence="5">Putative thump domain-containing protein 1</fullName>
    </submittedName>
</protein>
<evidence type="ECO:0000313" key="5">
    <source>
        <dbReference type="EMBL" id="MBC1177675.1"/>
    </source>
</evidence>
<evidence type="ECO:0000313" key="7">
    <source>
        <dbReference type="Proteomes" id="UP000092461"/>
    </source>
</evidence>
<dbReference type="SMART" id="SM00981">
    <property type="entry name" value="THUMP"/>
    <property type="match status" value="1"/>
</dbReference>
<feature type="domain" description="THUMP" evidence="4">
    <location>
        <begin position="132"/>
        <end position="238"/>
    </location>
</feature>
<dbReference type="GO" id="GO:0003723">
    <property type="term" value="F:RNA binding"/>
    <property type="evidence" value="ECO:0007669"/>
    <property type="project" value="UniProtKB-UniRule"/>
</dbReference>
<dbReference type="EnsemblMetazoa" id="LLOJ008159-RA">
    <property type="protein sequence ID" value="LLOJ008159-PA"/>
    <property type="gene ID" value="LLOJ008159"/>
</dbReference>
<dbReference type="VEuPathDB" id="VectorBase:LLONM1_006397"/>
<reference evidence="6" key="3">
    <citation type="submission" date="2020-05" db="UniProtKB">
        <authorList>
            <consortium name="EnsemblMetazoa"/>
        </authorList>
    </citation>
    <scope>IDENTIFICATION</scope>
    <source>
        <strain evidence="6">Jacobina</strain>
    </source>
</reference>
<evidence type="ECO:0000259" key="4">
    <source>
        <dbReference type="PROSITE" id="PS51165"/>
    </source>
</evidence>
<feature type="region of interest" description="Disordered" evidence="3">
    <location>
        <begin position="260"/>
        <end position="300"/>
    </location>
</feature>
<dbReference type="EMBL" id="GITU01008972">
    <property type="protein sequence ID" value="MBC1177675.1"/>
    <property type="molecule type" value="Transcribed_RNA"/>
</dbReference>
<evidence type="ECO:0000313" key="6">
    <source>
        <dbReference type="EnsemblMetazoa" id="LLOJ008159-PA"/>
    </source>
</evidence>
<reference evidence="5" key="2">
    <citation type="journal article" date="2020" name="BMC">
        <title>Leishmania infection induces a limited differential gene expression in the sand fly midgut.</title>
        <authorList>
            <person name="Coutinho-Abreu I.V."/>
            <person name="Serafim T.D."/>
            <person name="Meneses C."/>
            <person name="Kamhawi S."/>
            <person name="Oliveira F."/>
            <person name="Valenzuela J.G."/>
        </authorList>
    </citation>
    <scope>NUCLEOTIDE SEQUENCE</scope>
    <source>
        <strain evidence="5">Jacobina</strain>
        <tissue evidence="5">Midgut</tissue>
    </source>
</reference>
<dbReference type="CDD" id="cd11717">
    <property type="entry name" value="THUMP_THUMPD1_like"/>
    <property type="match status" value="1"/>
</dbReference>
<dbReference type="PROSITE" id="PS51165">
    <property type="entry name" value="THUMP"/>
    <property type="match status" value="1"/>
</dbReference>
<dbReference type="EMBL" id="AJWK01027564">
    <property type="status" value="NOT_ANNOTATED_CDS"/>
    <property type="molecule type" value="Genomic_DNA"/>
</dbReference>
<dbReference type="Gene3D" id="3.30.2300.10">
    <property type="entry name" value="THUMP superfamily"/>
    <property type="match status" value="1"/>
</dbReference>
<dbReference type="PANTHER" id="PTHR13452">
    <property type="entry name" value="THUMP DOMAIN CONTAINING PROTEIN 1-RELATED"/>
    <property type="match status" value="1"/>
</dbReference>
<dbReference type="Pfam" id="PF02926">
    <property type="entry name" value="THUMP"/>
    <property type="match status" value="1"/>
</dbReference>
<dbReference type="VEuPathDB" id="VectorBase:LLOJ008159"/>
<dbReference type="InterPro" id="IPR040183">
    <property type="entry name" value="THUMPD1-like"/>
</dbReference>